<proteinExistence type="predicted"/>
<dbReference type="Proteomes" id="UP001055125">
    <property type="component" value="Unassembled WGS sequence"/>
</dbReference>
<evidence type="ECO:0000313" key="2">
    <source>
        <dbReference type="Proteomes" id="UP001055125"/>
    </source>
</evidence>
<keyword evidence="2" id="KW-1185">Reference proteome</keyword>
<organism evidence="1 2">
    <name type="scientific">Methylobacterium iners</name>
    <dbReference type="NCBI Taxonomy" id="418707"/>
    <lineage>
        <taxon>Bacteria</taxon>
        <taxon>Pseudomonadati</taxon>
        <taxon>Pseudomonadota</taxon>
        <taxon>Alphaproteobacteria</taxon>
        <taxon>Hyphomicrobiales</taxon>
        <taxon>Methylobacteriaceae</taxon>
        <taxon>Methylobacterium</taxon>
    </lineage>
</organism>
<reference evidence="1" key="2">
    <citation type="submission" date="2021-08" db="EMBL/GenBank/DDBJ databases">
        <authorList>
            <person name="Tani A."/>
            <person name="Ola A."/>
            <person name="Ogura Y."/>
            <person name="Katsura K."/>
            <person name="Hayashi T."/>
        </authorList>
    </citation>
    <scope>NUCLEOTIDE SEQUENCE</scope>
    <source>
        <strain evidence="1">DSM 19015</strain>
    </source>
</reference>
<name>A0ABQ4RRM2_9HYPH</name>
<reference evidence="1" key="1">
    <citation type="journal article" date="2021" name="Front. Microbiol.">
        <title>Comprehensive Comparative Genomics and Phenotyping of Methylobacterium Species.</title>
        <authorList>
            <person name="Alessa O."/>
            <person name="Ogura Y."/>
            <person name="Fujitani Y."/>
            <person name="Takami H."/>
            <person name="Hayashi T."/>
            <person name="Sahin N."/>
            <person name="Tani A."/>
        </authorList>
    </citation>
    <scope>NUCLEOTIDE SEQUENCE</scope>
    <source>
        <strain evidence="1">DSM 19015</strain>
    </source>
</reference>
<dbReference type="EMBL" id="BPQP01000008">
    <property type="protein sequence ID" value="GJD93425.1"/>
    <property type="molecule type" value="Genomic_DNA"/>
</dbReference>
<comment type="caution">
    <text evidence="1">The sequence shown here is derived from an EMBL/GenBank/DDBJ whole genome shotgun (WGS) entry which is preliminary data.</text>
</comment>
<evidence type="ECO:0000313" key="1">
    <source>
        <dbReference type="EMBL" id="GJD93425.1"/>
    </source>
</evidence>
<dbReference type="SUPFAM" id="SSF141371">
    <property type="entry name" value="PilZ domain-like"/>
    <property type="match status" value="1"/>
</dbReference>
<evidence type="ECO:0008006" key="3">
    <source>
        <dbReference type="Google" id="ProtNLM"/>
    </source>
</evidence>
<protein>
    <recommendedName>
        <fullName evidence="3">PilZ domain-containing protein</fullName>
    </recommendedName>
</protein>
<accession>A0ABQ4RRM2</accession>
<sequence length="89" mass="9990">MQERRASPRHRIDEDGHIAVDEHTTIACMIYDRSDDGVRLTMTDTSGVPETFVLVGNLGEYRVCVAAWRTQEEIGARFDGRARAGREPA</sequence>
<gene>
    <name evidence="1" type="ORF">OCOJLMKI_0619</name>
</gene>